<evidence type="ECO:0000256" key="1">
    <source>
        <dbReference type="SAM" id="MobiDB-lite"/>
    </source>
</evidence>
<dbReference type="GO" id="GO:0016787">
    <property type="term" value="F:hydrolase activity"/>
    <property type="evidence" value="ECO:0007669"/>
    <property type="project" value="UniProtKB-KW"/>
</dbReference>
<dbReference type="EMBL" id="CP000910">
    <property type="protein sequence ID" value="ABY24591.1"/>
    <property type="molecule type" value="Genomic_DNA"/>
</dbReference>
<evidence type="ECO:0000313" key="3">
    <source>
        <dbReference type="EMBL" id="ABY24591.1"/>
    </source>
</evidence>
<dbReference type="Gene3D" id="3.40.50.1110">
    <property type="entry name" value="SGNH hydrolase"/>
    <property type="match status" value="1"/>
</dbReference>
<dbReference type="STRING" id="288705.RSal33209_2867"/>
<sequence>MDFANRYLALGDSFTEGVGDHAPDLPNGVRGWADVVAAQLAEQNGDWGYANLAIRGRKMGQILDEQLAPALAMKPTLVTIYSGVNDLMRPTVDIDALMVRYDEAIGALVAAGAQVAMFTGFDAKVSKIFARLRGRTAIYNELVREISDKHGTLLIDFWRFREFDDWRMWAEDRIHMSTAGHQRMAQRVLGVLGKPSTLAEPALPVFAAKSTSERLKAQAEWTCDHVGPWIGRRVRGASSGDELDPRWPELRNPLS</sequence>
<dbReference type="PANTHER" id="PTHR43784">
    <property type="entry name" value="GDSL-LIKE LIPASE/ACYLHYDROLASE, PUTATIVE (AFU_ORTHOLOGUE AFUA_2G00820)-RELATED"/>
    <property type="match status" value="1"/>
</dbReference>
<feature type="region of interest" description="Disordered" evidence="1">
    <location>
        <begin position="236"/>
        <end position="255"/>
    </location>
</feature>
<proteinExistence type="predicted"/>
<evidence type="ECO:0000259" key="2">
    <source>
        <dbReference type="Pfam" id="PF13472"/>
    </source>
</evidence>
<organism evidence="3 4">
    <name type="scientific">Renibacterium salmoninarum (strain ATCC 33209 / DSM 20767 / JCM 11484 / NBRC 15589 / NCIMB 2235)</name>
    <dbReference type="NCBI Taxonomy" id="288705"/>
    <lineage>
        <taxon>Bacteria</taxon>
        <taxon>Bacillati</taxon>
        <taxon>Actinomycetota</taxon>
        <taxon>Actinomycetes</taxon>
        <taxon>Micrococcales</taxon>
        <taxon>Micrococcaceae</taxon>
        <taxon>Renibacterium</taxon>
    </lineage>
</organism>
<dbReference type="AlphaFoldDB" id="A9WTS0"/>
<dbReference type="InterPro" id="IPR036514">
    <property type="entry name" value="SGNH_hydro_sf"/>
</dbReference>
<name>A9WTS0_RENSM</name>
<dbReference type="PANTHER" id="PTHR43784:SF2">
    <property type="entry name" value="GDSL-LIKE LIPASE_ACYLHYDROLASE, PUTATIVE (AFU_ORTHOLOGUE AFUA_2G00820)-RELATED"/>
    <property type="match status" value="1"/>
</dbReference>
<keyword evidence="4" id="KW-1185">Reference proteome</keyword>
<dbReference type="InterPro" id="IPR013830">
    <property type="entry name" value="SGNH_hydro"/>
</dbReference>
<dbReference type="KEGG" id="rsa:RSal33209_2867"/>
<dbReference type="Proteomes" id="UP000002007">
    <property type="component" value="Chromosome"/>
</dbReference>
<dbReference type="SUPFAM" id="SSF52266">
    <property type="entry name" value="SGNH hydrolase"/>
    <property type="match status" value="1"/>
</dbReference>
<reference evidence="4" key="1">
    <citation type="journal article" date="2008" name="J. Bacteriol.">
        <title>Genome sequence of the fish pathogen Renibacterium salmoninarum suggests reductive evolution away from an environmental Arthrobacter ancestor.</title>
        <authorList>
            <person name="Wiens G.D."/>
            <person name="Rockey D.D."/>
            <person name="Wu Z."/>
            <person name="Chang J."/>
            <person name="Levy R."/>
            <person name="Crane S."/>
            <person name="Chen D.S."/>
            <person name="Capri G.R."/>
            <person name="Burnett J.R."/>
            <person name="Sudheesh P.S."/>
            <person name="Schipma M.J."/>
            <person name="Burd H."/>
            <person name="Bhattacharyya A."/>
            <person name="Rhodes L.D."/>
            <person name="Kaul R."/>
            <person name="Strom M.S."/>
        </authorList>
    </citation>
    <scope>NUCLEOTIDE SEQUENCE [LARGE SCALE GENOMIC DNA]</scope>
    <source>
        <strain evidence="4">ATCC 33209 / DSM 20767 / JCM 11484 / NBRC 15589 / NCIMB 2235</strain>
    </source>
</reference>
<evidence type="ECO:0000313" key="4">
    <source>
        <dbReference type="Proteomes" id="UP000002007"/>
    </source>
</evidence>
<dbReference type="InterPro" id="IPR053140">
    <property type="entry name" value="GDSL_Rv0518-like"/>
</dbReference>
<feature type="domain" description="SGNH hydrolase-type esterase" evidence="2">
    <location>
        <begin position="9"/>
        <end position="183"/>
    </location>
</feature>
<dbReference type="eggNOG" id="COG2755">
    <property type="taxonomic scope" value="Bacteria"/>
</dbReference>
<keyword evidence="3" id="KW-0378">Hydrolase</keyword>
<protein>
    <submittedName>
        <fullName evidence="3">Lipase/acylhydrolase with GDSL-like motif</fullName>
    </submittedName>
</protein>
<accession>A9WTS0</accession>
<dbReference type="HOGENOM" id="CLU_069365_1_0_11"/>
<dbReference type="CDD" id="cd01832">
    <property type="entry name" value="SGNH_hydrolase_like_1"/>
    <property type="match status" value="1"/>
</dbReference>
<dbReference type="RefSeq" id="WP_012246241.1">
    <property type="nucleotide sequence ID" value="NC_010168.1"/>
</dbReference>
<gene>
    <name evidence="3" type="ordered locus">RSal33209_2867</name>
</gene>
<dbReference type="Pfam" id="PF13472">
    <property type="entry name" value="Lipase_GDSL_2"/>
    <property type="match status" value="1"/>
</dbReference>